<evidence type="ECO:0000313" key="2">
    <source>
        <dbReference type="Proteomes" id="UP000321491"/>
    </source>
</evidence>
<dbReference type="Proteomes" id="UP000321491">
    <property type="component" value="Unassembled WGS sequence"/>
</dbReference>
<name>A0A511V0V5_9BACI</name>
<keyword evidence="2" id="KW-1185">Reference proteome</keyword>
<reference evidence="1 2" key="1">
    <citation type="submission" date="2019-07" db="EMBL/GenBank/DDBJ databases">
        <title>Whole genome shotgun sequence of Cerasibacillus quisquiliarum NBRC 102429.</title>
        <authorList>
            <person name="Hosoyama A."/>
            <person name="Uohara A."/>
            <person name="Ohji S."/>
            <person name="Ichikawa N."/>
        </authorList>
    </citation>
    <scope>NUCLEOTIDE SEQUENCE [LARGE SCALE GENOMIC DNA]</scope>
    <source>
        <strain evidence="1 2">NBRC 102429</strain>
    </source>
</reference>
<accession>A0A511V0V5</accession>
<proteinExistence type="predicted"/>
<organism evidence="1 2">
    <name type="scientific">Cerasibacillus quisquiliarum</name>
    <dbReference type="NCBI Taxonomy" id="227865"/>
    <lineage>
        <taxon>Bacteria</taxon>
        <taxon>Bacillati</taxon>
        <taxon>Bacillota</taxon>
        <taxon>Bacilli</taxon>
        <taxon>Bacillales</taxon>
        <taxon>Bacillaceae</taxon>
        <taxon>Cerasibacillus</taxon>
    </lineage>
</organism>
<dbReference type="AlphaFoldDB" id="A0A511V0V5"/>
<evidence type="ECO:0000313" key="1">
    <source>
        <dbReference type="EMBL" id="GEN30972.1"/>
    </source>
</evidence>
<gene>
    <name evidence="1" type="ORF">CQU01_12100</name>
</gene>
<sequence length="51" mass="5935">MRMSTALYRTNQLDEAFDYLNAIDTKDENLLKAVEQQRAVFEGKEVQDPID</sequence>
<dbReference type="EMBL" id="BJXW01000011">
    <property type="protein sequence ID" value="GEN30972.1"/>
    <property type="molecule type" value="Genomic_DNA"/>
</dbReference>
<protein>
    <submittedName>
        <fullName evidence="1">Uncharacterized protein</fullName>
    </submittedName>
</protein>
<comment type="caution">
    <text evidence="1">The sequence shown here is derived from an EMBL/GenBank/DDBJ whole genome shotgun (WGS) entry which is preliminary data.</text>
</comment>